<dbReference type="AlphaFoldDB" id="A0A921E5B6"/>
<dbReference type="EMBL" id="DYYG01000061">
    <property type="protein sequence ID" value="HJE25754.1"/>
    <property type="molecule type" value="Genomic_DNA"/>
</dbReference>
<sequence>MIRWIARPTLLKGREQRSDDTEIEDGNRAARARPNGFPNLRLVSES</sequence>
<dbReference type="Proteomes" id="UP000742631">
    <property type="component" value="Unassembled WGS sequence"/>
</dbReference>
<evidence type="ECO:0000313" key="3">
    <source>
        <dbReference type="Proteomes" id="UP000742631"/>
    </source>
</evidence>
<protein>
    <submittedName>
        <fullName evidence="2">Uncharacterized protein</fullName>
    </submittedName>
</protein>
<feature type="compositionally biased region" description="Basic and acidic residues" evidence="1">
    <location>
        <begin position="13"/>
        <end position="28"/>
    </location>
</feature>
<name>A0A921E5B6_9HYPH</name>
<evidence type="ECO:0000256" key="1">
    <source>
        <dbReference type="SAM" id="MobiDB-lite"/>
    </source>
</evidence>
<reference evidence="2" key="2">
    <citation type="submission" date="2021-09" db="EMBL/GenBank/DDBJ databases">
        <authorList>
            <person name="Gilroy R."/>
        </authorList>
    </citation>
    <scope>NUCLEOTIDE SEQUENCE</scope>
    <source>
        <strain evidence="2">316</strain>
    </source>
</reference>
<comment type="caution">
    <text evidence="2">The sequence shown here is derived from an EMBL/GenBank/DDBJ whole genome shotgun (WGS) entry which is preliminary data.</text>
</comment>
<organism evidence="2 3">
    <name type="scientific">Methylorubrum populi</name>
    <dbReference type="NCBI Taxonomy" id="223967"/>
    <lineage>
        <taxon>Bacteria</taxon>
        <taxon>Pseudomonadati</taxon>
        <taxon>Pseudomonadota</taxon>
        <taxon>Alphaproteobacteria</taxon>
        <taxon>Hyphomicrobiales</taxon>
        <taxon>Methylobacteriaceae</taxon>
        <taxon>Methylorubrum</taxon>
    </lineage>
</organism>
<gene>
    <name evidence="2" type="ORF">K8W01_19070</name>
</gene>
<accession>A0A921E5B6</accession>
<feature type="region of interest" description="Disordered" evidence="1">
    <location>
        <begin position="13"/>
        <end position="46"/>
    </location>
</feature>
<proteinExistence type="predicted"/>
<evidence type="ECO:0000313" key="2">
    <source>
        <dbReference type="EMBL" id="HJE25754.1"/>
    </source>
</evidence>
<reference evidence="2" key="1">
    <citation type="journal article" date="2021" name="PeerJ">
        <title>Extensive microbial diversity within the chicken gut microbiome revealed by metagenomics and culture.</title>
        <authorList>
            <person name="Gilroy R."/>
            <person name="Ravi A."/>
            <person name="Getino M."/>
            <person name="Pursley I."/>
            <person name="Horton D.L."/>
            <person name="Alikhan N.F."/>
            <person name="Baker D."/>
            <person name="Gharbi K."/>
            <person name="Hall N."/>
            <person name="Watson M."/>
            <person name="Adriaenssens E.M."/>
            <person name="Foster-Nyarko E."/>
            <person name="Jarju S."/>
            <person name="Secka A."/>
            <person name="Antonio M."/>
            <person name="Oren A."/>
            <person name="Chaudhuri R.R."/>
            <person name="La Ragione R."/>
            <person name="Hildebrand F."/>
            <person name="Pallen M.J."/>
        </authorList>
    </citation>
    <scope>NUCLEOTIDE SEQUENCE</scope>
    <source>
        <strain evidence="2">316</strain>
    </source>
</reference>